<dbReference type="GO" id="GO:0016810">
    <property type="term" value="F:hydrolase activity, acting on carbon-nitrogen (but not peptide) bonds"/>
    <property type="evidence" value="ECO:0007669"/>
    <property type="project" value="InterPro"/>
</dbReference>
<dbReference type="InterPro" id="IPR002509">
    <property type="entry name" value="NODB_dom"/>
</dbReference>
<keyword evidence="3" id="KW-1185">Reference proteome</keyword>
<dbReference type="InterPro" id="IPR011330">
    <property type="entry name" value="Glyco_hydro/deAcase_b/a-brl"/>
</dbReference>
<organism evidence="2 3">
    <name type="scientific">Paraburkholderia caffeinitolerans</name>
    <dbReference type="NCBI Taxonomy" id="1723730"/>
    <lineage>
        <taxon>Bacteria</taxon>
        <taxon>Pseudomonadati</taxon>
        <taxon>Pseudomonadota</taxon>
        <taxon>Betaproteobacteria</taxon>
        <taxon>Burkholderiales</taxon>
        <taxon>Burkholderiaceae</taxon>
        <taxon>Paraburkholderia</taxon>
    </lineage>
</organism>
<evidence type="ECO:0000259" key="1">
    <source>
        <dbReference type="Pfam" id="PF01522"/>
    </source>
</evidence>
<dbReference type="AlphaFoldDB" id="A0A6J5FF06"/>
<evidence type="ECO:0000313" key="2">
    <source>
        <dbReference type="EMBL" id="CAB3776348.1"/>
    </source>
</evidence>
<dbReference type="Gene3D" id="3.20.20.370">
    <property type="entry name" value="Glycoside hydrolase/deacetylase"/>
    <property type="match status" value="1"/>
</dbReference>
<accession>A0A6J5FF06</accession>
<dbReference type="SUPFAM" id="SSF88713">
    <property type="entry name" value="Glycoside hydrolase/deacetylase"/>
    <property type="match status" value="1"/>
</dbReference>
<name>A0A6J5FF06_9BURK</name>
<dbReference type="Proteomes" id="UP000494119">
    <property type="component" value="Unassembled WGS sequence"/>
</dbReference>
<feature type="domain" description="NodB homology" evidence="1">
    <location>
        <begin position="251"/>
        <end position="356"/>
    </location>
</feature>
<evidence type="ECO:0000313" key="3">
    <source>
        <dbReference type="Proteomes" id="UP000494119"/>
    </source>
</evidence>
<gene>
    <name evidence="2" type="ORF">LMG28688_00214</name>
</gene>
<protein>
    <recommendedName>
        <fullName evidence="1">NodB homology domain-containing protein</fullName>
    </recommendedName>
</protein>
<sequence>MIGVLFPFGARQQGELVTAALGRSVTRHQVREISRAHLASVDTLVVVDLPDSWGTEVVMWLRAAPRKLVIFGHVPAHLVEHLRWQPDAWPDTLAAASRSESTPARASRASAATVVYGERAVLLGATGWQRPFERFDFTDEWNNLGYGAIRAAEPLWGLAHALDTGAAEVARVEIDGQRVASYAALTDIEQGSVLWFNRAVGPLDSFEWRAVERFLSDHRASDLPCHPVLTEVPWGFDAAITSRLDCDEDVESARALWETYQAQNVPFTLAVHTTTLADSRNHAILVELLEAGGAVLSHTATHAPNWGGSYEAAQQEGLQSAALLREVTGAPVRYAVSPFHQSPPYALQGLADAGYAGCVGGIIRNDPEFVLARGGALAGMAEGFVGHTQQCMLHGDCLLADGDPLAIFKEAFDRAYETDTLFGYLDHPFSPRYAYGWPDEQTRIDAHRELIAHIRRKAAKPLFLNEEQALDFLALRAQARILDDDGGFRCVVPRAQTNGAMQVTVQFKGQAMPLTSGAILR</sequence>
<dbReference type="GO" id="GO:0005975">
    <property type="term" value="P:carbohydrate metabolic process"/>
    <property type="evidence" value="ECO:0007669"/>
    <property type="project" value="InterPro"/>
</dbReference>
<reference evidence="2 3" key="1">
    <citation type="submission" date="2020-04" db="EMBL/GenBank/DDBJ databases">
        <authorList>
            <person name="De Canck E."/>
        </authorList>
    </citation>
    <scope>NUCLEOTIDE SEQUENCE [LARGE SCALE GENOMIC DNA]</scope>
    <source>
        <strain evidence="2 3">LMG 28688</strain>
    </source>
</reference>
<dbReference type="EMBL" id="CADIKL010000001">
    <property type="protein sequence ID" value="CAB3776348.1"/>
    <property type="molecule type" value="Genomic_DNA"/>
</dbReference>
<proteinExistence type="predicted"/>
<dbReference type="RefSeq" id="WP_175194088.1">
    <property type="nucleotide sequence ID" value="NZ_CADIKL010000001.1"/>
</dbReference>
<dbReference type="Pfam" id="PF01522">
    <property type="entry name" value="Polysacc_deac_1"/>
    <property type="match status" value="1"/>
</dbReference>